<comment type="subcellular location">
    <subcellularLocation>
        <location evidence="1">Cell membrane</location>
        <topology evidence="1">Multi-pass membrane protein</topology>
    </subcellularLocation>
    <subcellularLocation>
        <location evidence="7">Membrane</location>
        <topology evidence="7">Multi-pass membrane protein</topology>
    </subcellularLocation>
</comment>
<evidence type="ECO:0000256" key="6">
    <source>
        <dbReference type="ARBA" id="ARBA00023136"/>
    </source>
</evidence>
<feature type="transmembrane region" description="Helical" evidence="7">
    <location>
        <begin position="88"/>
        <end position="111"/>
    </location>
</feature>
<evidence type="ECO:0000256" key="7">
    <source>
        <dbReference type="RuleBase" id="RU910716"/>
    </source>
</evidence>
<dbReference type="Ensembl" id="ENSMMOT00000004494.1">
    <property type="protein sequence ID" value="ENSMMOP00000004416.1"/>
    <property type="gene ID" value="ENSMMOG00000003511.1"/>
</dbReference>
<feature type="transmembrane region" description="Helical" evidence="7">
    <location>
        <begin position="231"/>
        <end position="254"/>
    </location>
</feature>
<feature type="transmembrane region" description="Helical" evidence="7">
    <location>
        <begin position="274"/>
        <end position="291"/>
    </location>
</feature>
<reference evidence="8" key="2">
    <citation type="submission" date="2025-09" db="UniProtKB">
        <authorList>
            <consortium name="Ensembl"/>
        </authorList>
    </citation>
    <scope>IDENTIFICATION</scope>
</reference>
<keyword evidence="6 7" id="KW-0472">Membrane</keyword>
<evidence type="ECO:0000256" key="2">
    <source>
        <dbReference type="ARBA" id="ARBA00008789"/>
    </source>
</evidence>
<accession>A0A3Q3VQE1</accession>
<dbReference type="InterPro" id="IPR050895">
    <property type="entry name" value="XK-related_scramblase"/>
</dbReference>
<feature type="transmembrane region" description="Helical" evidence="7">
    <location>
        <begin position="333"/>
        <end position="355"/>
    </location>
</feature>
<evidence type="ECO:0000256" key="3">
    <source>
        <dbReference type="ARBA" id="ARBA00022475"/>
    </source>
</evidence>
<proteinExistence type="inferred from homology"/>
<evidence type="ECO:0000313" key="8">
    <source>
        <dbReference type="Ensembl" id="ENSMMOP00000004416.1"/>
    </source>
</evidence>
<dbReference type="PANTHER" id="PTHR16024">
    <property type="entry name" value="XK-RELATED PROTEIN"/>
    <property type="match status" value="1"/>
</dbReference>
<evidence type="ECO:0000256" key="4">
    <source>
        <dbReference type="ARBA" id="ARBA00022692"/>
    </source>
</evidence>
<feature type="transmembrane region" description="Helical" evidence="7">
    <location>
        <begin position="12"/>
        <end position="32"/>
    </location>
</feature>
<feature type="transmembrane region" description="Helical" evidence="7">
    <location>
        <begin position="44"/>
        <end position="68"/>
    </location>
</feature>
<dbReference type="OMA" id="RDCRMKY"/>
<keyword evidence="9" id="KW-1185">Reference proteome</keyword>
<keyword evidence="4 7" id="KW-0812">Transmembrane</keyword>
<evidence type="ECO:0000256" key="1">
    <source>
        <dbReference type="ARBA" id="ARBA00004651"/>
    </source>
</evidence>
<reference evidence="8" key="1">
    <citation type="submission" date="2025-08" db="UniProtKB">
        <authorList>
            <consortium name="Ensembl"/>
        </authorList>
    </citation>
    <scope>IDENTIFICATION</scope>
</reference>
<sequence>MDGTLTERTTVLRWLLTIAGLLLHVVDVWTDMALVLKYFQERHFLWTGLTLVFVLSGLVVMQIFSFAWYRDDMNDALLKPEGKTSMPGLSKCSLAVLHLHGVGIFFRYYFLIKRGFKVLWRETNSCSEEERKYEHHRLFCLAADLSMLRLLESFLESVPQLLLQLYIVLGHQECSVMQYLSMTFSFLNVAWALVDYQRCLRRSFPNVKDMLSGLPTAVYFLYKLCTIMSHLLSYTLLLILSTYSSVALAVIWLLGTAWTHLLQTDFCSSRGLELLYRAVIGFILTFTFFNVKGRDTRAAMTAYYLFHSLINMAVPLLLALLRPELVTPTVLLSVSGLVLGGSVLGLACLVIYYLFLHPSGKWLQADEVDGLGDETETTSRLQKFLQP</sequence>
<dbReference type="Pfam" id="PF09815">
    <property type="entry name" value="XK-related"/>
    <property type="match status" value="1"/>
</dbReference>
<dbReference type="AlphaFoldDB" id="A0A3Q3VQE1"/>
<feature type="transmembrane region" description="Helical" evidence="7">
    <location>
        <begin position="303"/>
        <end position="321"/>
    </location>
</feature>
<dbReference type="GO" id="GO:0005886">
    <property type="term" value="C:plasma membrane"/>
    <property type="evidence" value="ECO:0007669"/>
    <property type="project" value="UniProtKB-SubCell"/>
</dbReference>
<dbReference type="STRING" id="94237.ENSMMOP00000004416"/>
<dbReference type="InterPro" id="IPR018629">
    <property type="entry name" value="XK-rel"/>
</dbReference>
<dbReference type="PANTHER" id="PTHR16024:SF13">
    <property type="entry name" value="XK-RELATED PROTEIN 9"/>
    <property type="match status" value="1"/>
</dbReference>
<organism evidence="8 9">
    <name type="scientific">Mola mola</name>
    <name type="common">Ocean sunfish</name>
    <name type="synonym">Tetraodon mola</name>
    <dbReference type="NCBI Taxonomy" id="94237"/>
    <lineage>
        <taxon>Eukaryota</taxon>
        <taxon>Metazoa</taxon>
        <taxon>Chordata</taxon>
        <taxon>Craniata</taxon>
        <taxon>Vertebrata</taxon>
        <taxon>Euteleostomi</taxon>
        <taxon>Actinopterygii</taxon>
        <taxon>Neopterygii</taxon>
        <taxon>Teleostei</taxon>
        <taxon>Neoteleostei</taxon>
        <taxon>Acanthomorphata</taxon>
        <taxon>Eupercaria</taxon>
        <taxon>Tetraodontiformes</taxon>
        <taxon>Molidae</taxon>
        <taxon>Mola</taxon>
    </lineage>
</organism>
<dbReference type="Proteomes" id="UP000261620">
    <property type="component" value="Unplaced"/>
</dbReference>
<protein>
    <recommendedName>
        <fullName evidence="7">XK-related protein</fullName>
    </recommendedName>
</protein>
<evidence type="ECO:0000313" key="9">
    <source>
        <dbReference type="Proteomes" id="UP000261620"/>
    </source>
</evidence>
<name>A0A3Q3VQE1_MOLML</name>
<keyword evidence="5 7" id="KW-1133">Transmembrane helix</keyword>
<comment type="similarity">
    <text evidence="2 7">Belongs to the XK family.</text>
</comment>
<keyword evidence="3" id="KW-1003">Cell membrane</keyword>
<evidence type="ECO:0000256" key="5">
    <source>
        <dbReference type="ARBA" id="ARBA00022989"/>
    </source>
</evidence>